<dbReference type="PANTHER" id="PTHR33823:SF4">
    <property type="entry name" value="GENERAL STRESS PROTEIN 16O"/>
    <property type="match status" value="1"/>
</dbReference>
<dbReference type="InParanoid" id="D6U7I1"/>
<sequence>MALDLQQIKERLQAKEKEILERIKSLVEPPPPEPVDPIQAQASEGPQEFEDLAVDVQQDEQVQAIIAHQQALLQEVRNALKRLEDGTYGRCIDCGQPIPEKRLEAIPWAARCIQDEEKAQRSGLGS</sequence>
<reference evidence="7 8" key="1">
    <citation type="journal article" date="2011" name="Stand. Genomic Sci.">
        <title>Non-contiguous finished genome sequence and contextual data of the filamentous soil bacterium Ktedonobacter racemifer type strain (SOSP1-21).</title>
        <authorList>
            <person name="Chang Y.J."/>
            <person name="Land M."/>
            <person name="Hauser L."/>
            <person name="Chertkov O."/>
            <person name="Del Rio T.G."/>
            <person name="Nolan M."/>
            <person name="Copeland A."/>
            <person name="Tice H."/>
            <person name="Cheng J.F."/>
            <person name="Lucas S."/>
            <person name="Han C."/>
            <person name="Goodwin L."/>
            <person name="Pitluck S."/>
            <person name="Ivanova N."/>
            <person name="Ovchinikova G."/>
            <person name="Pati A."/>
            <person name="Chen A."/>
            <person name="Palaniappan K."/>
            <person name="Mavromatis K."/>
            <person name="Liolios K."/>
            <person name="Brettin T."/>
            <person name="Fiebig A."/>
            <person name="Rohde M."/>
            <person name="Abt B."/>
            <person name="Goker M."/>
            <person name="Detter J.C."/>
            <person name="Woyke T."/>
            <person name="Bristow J."/>
            <person name="Eisen J.A."/>
            <person name="Markowitz V."/>
            <person name="Hugenholtz P."/>
            <person name="Kyrpides N.C."/>
            <person name="Klenk H.P."/>
            <person name="Lapidus A."/>
        </authorList>
    </citation>
    <scope>NUCLEOTIDE SEQUENCE [LARGE SCALE GENOMIC DNA]</scope>
    <source>
        <strain evidence="8">DSM 44963</strain>
    </source>
</reference>
<feature type="region of interest" description="Disordered" evidence="5">
    <location>
        <begin position="26"/>
        <end position="47"/>
    </location>
</feature>
<evidence type="ECO:0000259" key="6">
    <source>
        <dbReference type="Pfam" id="PF01258"/>
    </source>
</evidence>
<dbReference type="AlphaFoldDB" id="D6U7I1"/>
<dbReference type="OrthoDB" id="9811543at2"/>
<evidence type="ECO:0000313" key="7">
    <source>
        <dbReference type="EMBL" id="EFH79842.1"/>
    </source>
</evidence>
<dbReference type="FunCoup" id="D6U7I1">
    <property type="interactions" value="213"/>
</dbReference>
<evidence type="ECO:0000256" key="2">
    <source>
        <dbReference type="ARBA" id="ARBA00022771"/>
    </source>
</evidence>
<evidence type="ECO:0000256" key="3">
    <source>
        <dbReference type="ARBA" id="ARBA00022833"/>
    </source>
</evidence>
<dbReference type="GO" id="GO:0008270">
    <property type="term" value="F:zinc ion binding"/>
    <property type="evidence" value="ECO:0007669"/>
    <property type="project" value="UniProtKB-KW"/>
</dbReference>
<proteinExistence type="predicted"/>
<dbReference type="SUPFAM" id="SSF109635">
    <property type="entry name" value="DnaK suppressor protein DksA, alpha-hairpin domain"/>
    <property type="match status" value="1"/>
</dbReference>
<dbReference type="eggNOG" id="COG1734">
    <property type="taxonomic scope" value="Bacteria"/>
</dbReference>
<dbReference type="PROSITE" id="PS51128">
    <property type="entry name" value="ZF_DKSA_2"/>
    <property type="match status" value="1"/>
</dbReference>
<feature type="zinc finger region" description="dksA C4-type" evidence="4">
    <location>
        <begin position="91"/>
        <end position="115"/>
    </location>
</feature>
<organism evidence="7 8">
    <name type="scientific">Ktedonobacter racemifer DSM 44963</name>
    <dbReference type="NCBI Taxonomy" id="485913"/>
    <lineage>
        <taxon>Bacteria</taxon>
        <taxon>Bacillati</taxon>
        <taxon>Chloroflexota</taxon>
        <taxon>Ktedonobacteria</taxon>
        <taxon>Ktedonobacterales</taxon>
        <taxon>Ktedonobacteraceae</taxon>
        <taxon>Ktedonobacter</taxon>
    </lineage>
</organism>
<evidence type="ECO:0000256" key="4">
    <source>
        <dbReference type="PROSITE-ProRule" id="PRU00510"/>
    </source>
</evidence>
<comment type="caution">
    <text evidence="7">The sequence shown here is derived from an EMBL/GenBank/DDBJ whole genome shotgun (WGS) entry which is preliminary data.</text>
</comment>
<evidence type="ECO:0000256" key="1">
    <source>
        <dbReference type="ARBA" id="ARBA00022723"/>
    </source>
</evidence>
<dbReference type="RefSeq" id="WP_007921987.1">
    <property type="nucleotide sequence ID" value="NZ_ADVG01000005.1"/>
</dbReference>
<protein>
    <submittedName>
        <fullName evidence="7">Transcriptional regulator, TraR/DksA family</fullName>
    </submittedName>
</protein>
<accession>D6U7I1</accession>
<keyword evidence="8" id="KW-1185">Reference proteome</keyword>
<dbReference type="SUPFAM" id="SSF57716">
    <property type="entry name" value="Glucocorticoid receptor-like (DNA-binding domain)"/>
    <property type="match status" value="1"/>
</dbReference>
<gene>
    <name evidence="7" type="ORF">Krac_0355</name>
</gene>
<evidence type="ECO:0000313" key="8">
    <source>
        <dbReference type="Proteomes" id="UP000004508"/>
    </source>
</evidence>
<dbReference type="InterPro" id="IPR037187">
    <property type="entry name" value="DnaK_N"/>
</dbReference>
<keyword evidence="2" id="KW-0863">Zinc-finger</keyword>
<dbReference type="Proteomes" id="UP000004508">
    <property type="component" value="Unassembled WGS sequence"/>
</dbReference>
<dbReference type="EMBL" id="ADVG01000005">
    <property type="protein sequence ID" value="EFH79842.1"/>
    <property type="molecule type" value="Genomic_DNA"/>
</dbReference>
<evidence type="ECO:0000256" key="5">
    <source>
        <dbReference type="SAM" id="MobiDB-lite"/>
    </source>
</evidence>
<feature type="domain" description="Zinc finger DksA/TraR C4-type" evidence="6">
    <location>
        <begin position="86"/>
        <end position="113"/>
    </location>
</feature>
<name>D6U7I1_KTERA</name>
<dbReference type="InterPro" id="IPR000962">
    <property type="entry name" value="Znf_DskA_TraR"/>
</dbReference>
<dbReference type="STRING" id="485913.Krac_0355"/>
<keyword evidence="1" id="KW-0479">Metal-binding</keyword>
<dbReference type="Gene3D" id="1.20.120.910">
    <property type="entry name" value="DksA, coiled-coil domain"/>
    <property type="match status" value="1"/>
</dbReference>
<dbReference type="PANTHER" id="PTHR33823">
    <property type="entry name" value="RNA POLYMERASE-BINDING TRANSCRIPTION FACTOR DKSA-RELATED"/>
    <property type="match status" value="1"/>
</dbReference>
<dbReference type="Pfam" id="PF01258">
    <property type="entry name" value="zf-dskA_traR"/>
    <property type="match status" value="1"/>
</dbReference>
<keyword evidence="3" id="KW-0862">Zinc</keyword>